<evidence type="ECO:0000256" key="3">
    <source>
        <dbReference type="ARBA" id="ARBA00022989"/>
    </source>
</evidence>
<keyword evidence="2" id="KW-0256">Endoplasmic reticulum</keyword>
<dbReference type="InterPro" id="IPR019013">
    <property type="entry name" value="Vma21"/>
</dbReference>
<organism evidence="7 8">
    <name type="scientific">Pneumocystis carinii (strain B80)</name>
    <name type="common">Rat pneumocystis pneumonia agent</name>
    <name type="synonym">Pneumocystis carinii f. sp. carinii</name>
    <dbReference type="NCBI Taxonomy" id="1408658"/>
    <lineage>
        <taxon>Eukaryota</taxon>
        <taxon>Fungi</taxon>
        <taxon>Dikarya</taxon>
        <taxon>Ascomycota</taxon>
        <taxon>Taphrinomycotina</taxon>
        <taxon>Pneumocystomycetes</taxon>
        <taxon>Pneumocystaceae</taxon>
        <taxon>Pneumocystis</taxon>
    </lineage>
</organism>
<evidence type="ECO:0000256" key="5">
    <source>
        <dbReference type="ARBA" id="ARBA00023329"/>
    </source>
</evidence>
<protein>
    <recommendedName>
        <fullName evidence="9">Vacuolar ATPase assembly integral membrane protein VMA21</fullName>
    </recommendedName>
</protein>
<sequence length="99" mass="11209">MSSAGIKMSSQDADQADNVVKKYVLFKFFLFSTAMIIVPISSYYLSLRYIFKENNTTYAAIVAVLMTNVVLVGYIILALIEEKDSQMREKGETLSKKHQ</sequence>
<dbReference type="RefSeq" id="XP_018227295.1">
    <property type="nucleotide sequence ID" value="XM_018369026.1"/>
</dbReference>
<dbReference type="AlphaFoldDB" id="A0A0W4ZQQ5"/>
<dbReference type="Proteomes" id="UP000054454">
    <property type="component" value="Unassembled WGS sequence"/>
</dbReference>
<dbReference type="Pfam" id="PF09446">
    <property type="entry name" value="VMA21"/>
    <property type="match status" value="1"/>
</dbReference>
<proteinExistence type="predicted"/>
<dbReference type="EMBL" id="LFVZ01000002">
    <property type="protein sequence ID" value="KTW30699.1"/>
    <property type="molecule type" value="Genomic_DNA"/>
</dbReference>
<dbReference type="VEuPathDB" id="FungiDB:T552_00411"/>
<evidence type="ECO:0000256" key="4">
    <source>
        <dbReference type="ARBA" id="ARBA00023136"/>
    </source>
</evidence>
<evidence type="ECO:0008006" key="9">
    <source>
        <dbReference type="Google" id="ProtNLM"/>
    </source>
</evidence>
<evidence type="ECO:0000256" key="1">
    <source>
        <dbReference type="ARBA" id="ARBA00022692"/>
    </source>
</evidence>
<keyword evidence="1 6" id="KW-0812">Transmembrane</keyword>
<feature type="transmembrane region" description="Helical" evidence="6">
    <location>
        <begin position="24"/>
        <end position="45"/>
    </location>
</feature>
<name>A0A0W4ZQQ5_PNEC8</name>
<keyword evidence="3 6" id="KW-1133">Transmembrane helix</keyword>
<feature type="transmembrane region" description="Helical" evidence="6">
    <location>
        <begin position="57"/>
        <end position="80"/>
    </location>
</feature>
<evidence type="ECO:0000256" key="2">
    <source>
        <dbReference type="ARBA" id="ARBA00022824"/>
    </source>
</evidence>
<dbReference type="PANTHER" id="PTHR31792">
    <property type="entry name" value="VACUOLAR ATPASE ASSEMBLY INTEGRAL MEMBRANE PROTEIN VMA21"/>
    <property type="match status" value="1"/>
</dbReference>
<evidence type="ECO:0000256" key="6">
    <source>
        <dbReference type="SAM" id="Phobius"/>
    </source>
</evidence>
<keyword evidence="8" id="KW-1185">Reference proteome</keyword>
<gene>
    <name evidence="7" type="ORF">T552_00411</name>
</gene>
<dbReference type="GO" id="GO:0005789">
    <property type="term" value="C:endoplasmic reticulum membrane"/>
    <property type="evidence" value="ECO:0007669"/>
    <property type="project" value="TreeGrafter"/>
</dbReference>
<dbReference type="GO" id="GO:0031410">
    <property type="term" value="C:cytoplasmic vesicle"/>
    <property type="evidence" value="ECO:0007669"/>
    <property type="project" value="UniProtKB-KW"/>
</dbReference>
<reference evidence="8" key="1">
    <citation type="journal article" date="2016" name="Nat. Commun.">
        <title>Genome analysis of three Pneumocystis species reveals adaptation mechanisms to life exclusively in mammalian hosts.</title>
        <authorList>
            <person name="Ma L."/>
            <person name="Chen Z."/>
            <person name="Huang D.W."/>
            <person name="Kutty G."/>
            <person name="Ishihara M."/>
            <person name="Wang H."/>
            <person name="Abouelleil A."/>
            <person name="Bishop L."/>
            <person name="Davey E."/>
            <person name="Deng R."/>
            <person name="Deng X."/>
            <person name="Fan L."/>
            <person name="Fantoni G."/>
            <person name="Fitzgerald M."/>
            <person name="Gogineni E."/>
            <person name="Goldberg J.M."/>
            <person name="Handley G."/>
            <person name="Hu X."/>
            <person name="Huber C."/>
            <person name="Jiao X."/>
            <person name="Jones K."/>
            <person name="Levin J.Z."/>
            <person name="Liu Y."/>
            <person name="Macdonald P."/>
            <person name="Melnikov A."/>
            <person name="Raley C."/>
            <person name="Sassi M."/>
            <person name="Sherman B.T."/>
            <person name="Song X."/>
            <person name="Sykes S."/>
            <person name="Tran B."/>
            <person name="Walsh L."/>
            <person name="Xia Y."/>
            <person name="Yang J."/>
            <person name="Young S."/>
            <person name="Zeng Q."/>
            <person name="Zheng X."/>
            <person name="Stephens R."/>
            <person name="Nusbaum C."/>
            <person name="Birren B.W."/>
            <person name="Azadi P."/>
            <person name="Lempicki R.A."/>
            <person name="Cuomo C.A."/>
            <person name="Kovacs J.A."/>
        </authorList>
    </citation>
    <scope>NUCLEOTIDE SEQUENCE [LARGE SCALE GENOMIC DNA]</scope>
    <source>
        <strain evidence="8">B80</strain>
    </source>
</reference>
<accession>A0A0W4ZQQ5</accession>
<evidence type="ECO:0000313" key="8">
    <source>
        <dbReference type="Proteomes" id="UP000054454"/>
    </source>
</evidence>
<dbReference type="GeneID" id="28935228"/>
<keyword evidence="5" id="KW-0968">Cytoplasmic vesicle</keyword>
<evidence type="ECO:0000313" key="7">
    <source>
        <dbReference type="EMBL" id="KTW30699.1"/>
    </source>
</evidence>
<dbReference type="PANTHER" id="PTHR31792:SF3">
    <property type="entry name" value="VACUOLAR ATPASE ASSEMBLY INTEGRAL MEMBRANE PROTEIN VMA21"/>
    <property type="match status" value="1"/>
</dbReference>
<keyword evidence="4 6" id="KW-0472">Membrane</keyword>
<dbReference type="GO" id="GO:0070072">
    <property type="term" value="P:vacuolar proton-transporting V-type ATPase complex assembly"/>
    <property type="evidence" value="ECO:0007669"/>
    <property type="project" value="InterPro"/>
</dbReference>
<comment type="caution">
    <text evidence="7">The sequence shown here is derived from an EMBL/GenBank/DDBJ whole genome shotgun (WGS) entry which is preliminary data.</text>
</comment>
<dbReference type="OrthoDB" id="160405at2759"/>